<dbReference type="Gene3D" id="3.40.50.1820">
    <property type="entry name" value="alpha/beta hydrolase"/>
    <property type="match status" value="1"/>
</dbReference>
<dbReference type="Proteomes" id="UP000574133">
    <property type="component" value="Unassembled WGS sequence"/>
</dbReference>
<dbReference type="SMART" id="SM00327">
    <property type="entry name" value="VWA"/>
    <property type="match status" value="1"/>
</dbReference>
<sequence>MRLVTSWLPLLLLLSLIGTAIPYSQNAHADILPYEPVVPLPILFVHGYDDKGSSWEEADFYNYVQTLGAEVVSVDYNKYSRNDITSTKINNLFTEAVDQLPSDTKFDIVAHSMGGLLTRYYLLQNEDVRSRVRRVIMIGTPNHGSPIAWQNRVSDMIDDPKDYWEDGMKNAEIVEYRDYYNEYTDNMFDTYGGGQIEEQSYELWLSEHHPEVIDAILEKQQLGAGGELTDLGAEVLPGGLDYRYSEAFNIYAKILAARSFEREERQAKMGMIVQGVPFSLKESFVVEDDNISNKQQLTGKDLVDEGTALKEGMKKGCTYNPFTDCDQPATAKNIVQDRLMLERFELHYYENDQIQTEYVVSNLFLSWLAQEESRYRAQALRNNTYYPQYITIATVDDPDNKMGRWTTDLFVKNMSAWKYEDHDSVVPLKSVTLFSNGEDQFLDRNVKIIPGGSSKISKDPYAIQREGGYTFHGDQMAATDLLRNEYNNPLTGTNDSEVTMDIVPGNEWSADSSIIIAKPANESLGNDYKLEISSNHKTTVRIMERDQDQMWTKMKTVPLLKGDYSGYRAEVDIAVNEDVTDYLIVGASADDKLTAAVHSEEDPEQDELGYAPVGRYPYYLQPLDTTVEGDTVRQRFRVYNRANDQAVSGLDASDFIFKLNGKTLLYPRLSMEGVNIERAGNIMLALDYSSSMGTVPRNYSMMSAYNFLSGMNMEKSKAQVGVIGFTDQVRLLAGLTTDYAKAAKAVYIEDTGGTSLYDAIVDASSILAREKGKKSLLLLTDGEDSGGSRDIEEAIESAKSRNITVYLLGFGDANVDVLQRIADETGGKFYFANEAVDLSGLYSTVTTEKDYIYTLEYEAPDLTKANEMTMKMTQDRSNEAAVPYDSLQLPLPDIQSWWDKAKDLINDMKEGG</sequence>
<dbReference type="AlphaFoldDB" id="A0A841TB69"/>
<dbReference type="Gene3D" id="3.40.50.410">
    <property type="entry name" value="von Willebrand factor, type A domain"/>
    <property type="match status" value="1"/>
</dbReference>
<feature type="domain" description="VWFA" evidence="2">
    <location>
        <begin position="681"/>
        <end position="845"/>
    </location>
</feature>
<gene>
    <name evidence="3" type="ORF">H4Q31_14730</name>
</gene>
<dbReference type="RefSeq" id="WP_185179814.1">
    <property type="nucleotide sequence ID" value="NZ_CBCSEP010000006.1"/>
</dbReference>
<proteinExistence type="predicted"/>
<organism evidence="3 4">
    <name type="scientific">Cohnella lubricantis</name>
    <dbReference type="NCBI Taxonomy" id="2163172"/>
    <lineage>
        <taxon>Bacteria</taxon>
        <taxon>Bacillati</taxon>
        <taxon>Bacillota</taxon>
        <taxon>Bacilli</taxon>
        <taxon>Bacillales</taxon>
        <taxon>Paenibacillaceae</taxon>
        <taxon>Cohnella</taxon>
    </lineage>
</organism>
<name>A0A841TB69_9BACL</name>
<dbReference type="SUPFAM" id="SSF53474">
    <property type="entry name" value="alpha/beta-Hydrolases"/>
    <property type="match status" value="1"/>
</dbReference>
<feature type="chain" id="PRO_5032712759" evidence="1">
    <location>
        <begin position="30"/>
        <end position="912"/>
    </location>
</feature>
<comment type="caution">
    <text evidence="3">The sequence shown here is derived from an EMBL/GenBank/DDBJ whole genome shotgun (WGS) entry which is preliminary data.</text>
</comment>
<dbReference type="EMBL" id="JACJVN010000057">
    <property type="protein sequence ID" value="MBB6678544.1"/>
    <property type="molecule type" value="Genomic_DNA"/>
</dbReference>
<dbReference type="PANTHER" id="PTHR37946">
    <property type="entry name" value="SLL1969 PROTEIN"/>
    <property type="match status" value="1"/>
</dbReference>
<dbReference type="PROSITE" id="PS50234">
    <property type="entry name" value="VWFA"/>
    <property type="match status" value="1"/>
</dbReference>
<dbReference type="InterPro" id="IPR029058">
    <property type="entry name" value="AB_hydrolase_fold"/>
</dbReference>
<dbReference type="SUPFAM" id="SSF53300">
    <property type="entry name" value="vWA-like"/>
    <property type="match status" value="1"/>
</dbReference>
<dbReference type="InterPro" id="IPR036465">
    <property type="entry name" value="vWFA_dom_sf"/>
</dbReference>
<evidence type="ECO:0000313" key="4">
    <source>
        <dbReference type="Proteomes" id="UP000574133"/>
    </source>
</evidence>
<dbReference type="PANTHER" id="PTHR37946:SF1">
    <property type="entry name" value="SLL1969 PROTEIN"/>
    <property type="match status" value="1"/>
</dbReference>
<accession>A0A841TB69</accession>
<feature type="signal peptide" evidence="1">
    <location>
        <begin position="1"/>
        <end position="29"/>
    </location>
</feature>
<keyword evidence="1" id="KW-0732">Signal</keyword>
<dbReference type="GO" id="GO:0016787">
    <property type="term" value="F:hydrolase activity"/>
    <property type="evidence" value="ECO:0007669"/>
    <property type="project" value="UniProtKB-KW"/>
</dbReference>
<dbReference type="Pfam" id="PF00092">
    <property type="entry name" value="VWA"/>
    <property type="match status" value="1"/>
</dbReference>
<dbReference type="InterPro" id="IPR055803">
    <property type="entry name" value="DUF7379"/>
</dbReference>
<evidence type="ECO:0000259" key="2">
    <source>
        <dbReference type="PROSITE" id="PS50234"/>
    </source>
</evidence>
<dbReference type="CDD" id="cd00198">
    <property type="entry name" value="vWFA"/>
    <property type="match status" value="1"/>
</dbReference>
<keyword evidence="4" id="KW-1185">Reference proteome</keyword>
<dbReference type="InterPro" id="IPR002035">
    <property type="entry name" value="VWF_A"/>
</dbReference>
<evidence type="ECO:0000256" key="1">
    <source>
        <dbReference type="SAM" id="SignalP"/>
    </source>
</evidence>
<keyword evidence="3" id="KW-0378">Hydrolase</keyword>
<reference evidence="3 4" key="1">
    <citation type="submission" date="2020-08" db="EMBL/GenBank/DDBJ databases">
        <title>Cohnella phylogeny.</title>
        <authorList>
            <person name="Dunlap C."/>
        </authorList>
    </citation>
    <scope>NUCLEOTIDE SEQUENCE [LARGE SCALE GENOMIC DNA]</scope>
    <source>
        <strain evidence="3 4">DSM 103658</strain>
    </source>
</reference>
<evidence type="ECO:0000313" key="3">
    <source>
        <dbReference type="EMBL" id="MBB6678544.1"/>
    </source>
</evidence>
<dbReference type="Pfam" id="PF24096">
    <property type="entry name" value="DUF7379"/>
    <property type="match status" value="1"/>
</dbReference>
<protein>
    <submittedName>
        <fullName evidence="3">Alpha/beta fold hydrolase</fullName>
    </submittedName>
</protein>